<dbReference type="OrthoDB" id="9810908at2"/>
<evidence type="ECO:0000256" key="1">
    <source>
        <dbReference type="ARBA" id="ARBA00006484"/>
    </source>
</evidence>
<dbReference type="STRING" id="286727.SAMN02982917_1830"/>
<gene>
    <name evidence="3" type="ORF">SAMN02982917_1830</name>
</gene>
<dbReference type="PROSITE" id="PS00061">
    <property type="entry name" value="ADH_SHORT"/>
    <property type="match status" value="1"/>
</dbReference>
<evidence type="ECO:0000256" key="2">
    <source>
        <dbReference type="RuleBase" id="RU000363"/>
    </source>
</evidence>
<comment type="similarity">
    <text evidence="1 2">Belongs to the short-chain dehydrogenases/reductases (SDR) family.</text>
</comment>
<dbReference type="Pfam" id="PF00106">
    <property type="entry name" value="adh_short"/>
    <property type="match status" value="1"/>
</dbReference>
<dbReference type="PRINTS" id="PR00081">
    <property type="entry name" value="GDHRDH"/>
</dbReference>
<protein>
    <submittedName>
        <fullName evidence="3">NAD(P)-dependent dehydrogenase, short-chain alcohol dehydrogenase family</fullName>
    </submittedName>
</protein>
<sequence length="237" mass="24511">MALNLKGANVVVTGGTGALGRAVVARLVESGAVCHIPNLVAEELTGFTGSESGPIRIVEGVDLTDEDAVTRFYAGLPPLWASVHVAGGFDMSSLLDTSAAAFEQQIRMNTLTCFLCTREAVRSIRRRSGAPGGRIVNVAARPALEPRSGAGMAAYTVSKAGVAALTQALGEELAADAILVNAVAPSIIDTPANRAAMPDADHDRWPKSEDIAAVIAFLASPENRTARSGVVSVYGRS</sequence>
<reference evidence="3 4" key="1">
    <citation type="submission" date="2017-04" db="EMBL/GenBank/DDBJ databases">
        <authorList>
            <person name="Afonso C.L."/>
            <person name="Miller P.J."/>
            <person name="Scott M.A."/>
            <person name="Spackman E."/>
            <person name="Goraichik I."/>
            <person name="Dimitrov K.M."/>
            <person name="Suarez D.L."/>
            <person name="Swayne D.E."/>
        </authorList>
    </citation>
    <scope>NUCLEOTIDE SEQUENCE [LARGE SCALE GENOMIC DNA]</scope>
    <source>
        <strain evidence="3 4">A2P</strain>
    </source>
</reference>
<dbReference type="RefSeq" id="WP_085084386.1">
    <property type="nucleotide sequence ID" value="NZ_FXAK01000002.1"/>
</dbReference>
<dbReference type="InterPro" id="IPR002347">
    <property type="entry name" value="SDR_fam"/>
</dbReference>
<dbReference type="Proteomes" id="UP000192936">
    <property type="component" value="Unassembled WGS sequence"/>
</dbReference>
<dbReference type="EMBL" id="FXAK01000002">
    <property type="protein sequence ID" value="SMF35727.1"/>
    <property type="molecule type" value="Genomic_DNA"/>
</dbReference>
<organism evidence="3 4">
    <name type="scientific">Azospirillum oryzae</name>
    <dbReference type="NCBI Taxonomy" id="286727"/>
    <lineage>
        <taxon>Bacteria</taxon>
        <taxon>Pseudomonadati</taxon>
        <taxon>Pseudomonadota</taxon>
        <taxon>Alphaproteobacteria</taxon>
        <taxon>Rhodospirillales</taxon>
        <taxon>Azospirillaceae</taxon>
        <taxon>Azospirillum</taxon>
    </lineage>
</organism>
<dbReference type="PANTHER" id="PTHR42760:SF40">
    <property type="entry name" value="3-OXOACYL-[ACYL-CARRIER-PROTEIN] REDUCTASE, CHLOROPLASTIC"/>
    <property type="match status" value="1"/>
</dbReference>
<name>A0A1X7EL66_9PROT</name>
<dbReference type="GO" id="GO:0016616">
    <property type="term" value="F:oxidoreductase activity, acting on the CH-OH group of donors, NAD or NADP as acceptor"/>
    <property type="evidence" value="ECO:0007669"/>
    <property type="project" value="TreeGrafter"/>
</dbReference>
<evidence type="ECO:0000313" key="3">
    <source>
        <dbReference type="EMBL" id="SMF35727.1"/>
    </source>
</evidence>
<dbReference type="InterPro" id="IPR020904">
    <property type="entry name" value="Sc_DH/Rdtase_CS"/>
</dbReference>
<dbReference type="SUPFAM" id="SSF51735">
    <property type="entry name" value="NAD(P)-binding Rossmann-fold domains"/>
    <property type="match status" value="1"/>
</dbReference>
<dbReference type="PANTHER" id="PTHR42760">
    <property type="entry name" value="SHORT-CHAIN DEHYDROGENASES/REDUCTASES FAMILY MEMBER"/>
    <property type="match status" value="1"/>
</dbReference>
<proteinExistence type="inferred from homology"/>
<dbReference type="AlphaFoldDB" id="A0A1X7EL66"/>
<accession>A0A1X7EL66</accession>
<dbReference type="InterPro" id="IPR036291">
    <property type="entry name" value="NAD(P)-bd_dom_sf"/>
</dbReference>
<dbReference type="GO" id="GO:0030497">
    <property type="term" value="P:fatty acid elongation"/>
    <property type="evidence" value="ECO:0007669"/>
    <property type="project" value="TreeGrafter"/>
</dbReference>
<evidence type="ECO:0000313" key="4">
    <source>
        <dbReference type="Proteomes" id="UP000192936"/>
    </source>
</evidence>
<dbReference type="PRINTS" id="PR00080">
    <property type="entry name" value="SDRFAMILY"/>
</dbReference>
<dbReference type="Gene3D" id="3.40.50.720">
    <property type="entry name" value="NAD(P)-binding Rossmann-like Domain"/>
    <property type="match status" value="1"/>
</dbReference>